<dbReference type="EMBL" id="CP036280">
    <property type="protein sequence ID" value="QDU72308.1"/>
    <property type="molecule type" value="Genomic_DNA"/>
</dbReference>
<dbReference type="KEGG" id="mcad:Pan265_21720"/>
<proteinExistence type="predicted"/>
<gene>
    <name evidence="3" type="primary">nagB_2</name>
    <name evidence="3" type="ORF">Pan265_21720</name>
</gene>
<dbReference type="Pfam" id="PF01182">
    <property type="entry name" value="Glucosamine_iso"/>
    <property type="match status" value="1"/>
</dbReference>
<dbReference type="AlphaFoldDB" id="A0A518BZB2"/>
<dbReference type="CDD" id="cd01399">
    <property type="entry name" value="GlcN6P_deaminase"/>
    <property type="match status" value="1"/>
</dbReference>
<dbReference type="RefSeq" id="WP_236254365.1">
    <property type="nucleotide sequence ID" value="NZ_CP036280.1"/>
</dbReference>
<dbReference type="PANTHER" id="PTHR42892">
    <property type="entry name" value="GLUCOSAMINE-6-PHOSPHATE DEAMINASE-LIKE PROTEIN BT_0258-RELATED"/>
    <property type="match status" value="1"/>
</dbReference>
<dbReference type="GO" id="GO:0005975">
    <property type="term" value="P:carbohydrate metabolic process"/>
    <property type="evidence" value="ECO:0007669"/>
    <property type="project" value="InterPro"/>
</dbReference>
<evidence type="ECO:0000259" key="2">
    <source>
        <dbReference type="Pfam" id="PF01182"/>
    </source>
</evidence>
<organism evidence="3 4">
    <name type="scientific">Mucisphaera calidilacus</name>
    <dbReference type="NCBI Taxonomy" id="2527982"/>
    <lineage>
        <taxon>Bacteria</taxon>
        <taxon>Pseudomonadati</taxon>
        <taxon>Planctomycetota</taxon>
        <taxon>Phycisphaerae</taxon>
        <taxon>Phycisphaerales</taxon>
        <taxon>Phycisphaeraceae</taxon>
        <taxon>Mucisphaera</taxon>
    </lineage>
</organism>
<name>A0A518BZB2_9BACT</name>
<dbReference type="SUPFAM" id="SSF102588">
    <property type="entry name" value="LmbE-like"/>
    <property type="match status" value="1"/>
</dbReference>
<dbReference type="Proteomes" id="UP000320386">
    <property type="component" value="Chromosome"/>
</dbReference>
<accession>A0A518BZB2</accession>
<dbReference type="Gene3D" id="3.40.50.10320">
    <property type="entry name" value="LmbE-like"/>
    <property type="match status" value="1"/>
</dbReference>
<dbReference type="GO" id="GO:0006046">
    <property type="term" value="P:N-acetylglucosamine catabolic process"/>
    <property type="evidence" value="ECO:0007669"/>
    <property type="project" value="UniProtKB-UniRule"/>
</dbReference>
<keyword evidence="4" id="KW-1185">Reference proteome</keyword>
<dbReference type="GO" id="GO:0004342">
    <property type="term" value="F:glucosamine-6-phosphate deaminase activity"/>
    <property type="evidence" value="ECO:0007669"/>
    <property type="project" value="UniProtKB-UniRule"/>
</dbReference>
<dbReference type="InterPro" id="IPR052960">
    <property type="entry name" value="GlcN6P_deaminase-like"/>
</dbReference>
<dbReference type="EC" id="3.5.99.6" evidence="1"/>
<sequence length="664" mass="74180">MSSALDMQMASREKIPTQVLTDPADVNAAVAREIAELIRVRQAEGKTCVLGLATGSTPTGVYAELVRMHKEEGLSFKNVVSFNLDEYFPMQPNELQSYHRFMNEHLFSHIDIDPKNVHVPDGTLSIEEVPHYCQAYEKAIRDAGGIDIQLLGIGRTGHIGFNEPGSGKGSRTRLIWLDRKTRIDAASDFFGMENVPTKAITMGVGTILDARRIIMMAFGEGKARISAEAIEGEVTPVVAASFLQDHPNAQVMLDSAAAAHLTRTNLPWLVGPCDWDAKLIRRAVIWLAQLLDKPVLKLTDEDYNESGLQELIAEHGPAYEINRNVFRYLQATITGWPGGKPSSAKRPGDLRRASDEVFPKRCICFSPHPDDDVISMGGTLIRLCDQGHDMHIAYQTSGNIAVFDEDALRFADFAKEFNELFGISDHKAGEIEEHIEEFLRNKKPGQVDSPEIQKLKGLIRRGEARAGGRYCGVSDENLHFLDMPFYETGTVRKKPVGEEDIQIIVDLLQKIQPHQIYAAGDLSDPHGTHRVCLMAIFAAIHRVKNEAWFKDCQVWLYRGAWQEWEPEHIEMAVPISPQELQRKRQAIFKHESQKDKALFPGSDPREFWQRAEDRNRGTAKLYDALGLAEYEAIEAFVRWVPDLEGDGGTVGFGEAVTLAGVQSS</sequence>
<keyword evidence="3" id="KW-0378">Hydrolase</keyword>
<evidence type="ECO:0000313" key="4">
    <source>
        <dbReference type="Proteomes" id="UP000320386"/>
    </source>
</evidence>
<dbReference type="PANTHER" id="PTHR42892:SF1">
    <property type="entry name" value="GLUCOSAMINE-6-PHOSPHATE ISOMERASE"/>
    <property type="match status" value="1"/>
</dbReference>
<dbReference type="NCBIfam" id="NF002557">
    <property type="entry name" value="PRK02122.1"/>
    <property type="match status" value="1"/>
</dbReference>
<dbReference type="InterPro" id="IPR037171">
    <property type="entry name" value="NagB/RpiA_transferase-like"/>
</dbReference>
<dbReference type="InterPro" id="IPR006148">
    <property type="entry name" value="Glc/Gal-6P_isomerase"/>
</dbReference>
<dbReference type="InterPro" id="IPR004547">
    <property type="entry name" value="Glucosamine6P_isomerase"/>
</dbReference>
<evidence type="ECO:0000313" key="3">
    <source>
        <dbReference type="EMBL" id="QDU72308.1"/>
    </source>
</evidence>
<dbReference type="InterPro" id="IPR003737">
    <property type="entry name" value="GlcNAc_PI_deacetylase-related"/>
</dbReference>
<reference evidence="3 4" key="1">
    <citation type="submission" date="2019-02" db="EMBL/GenBank/DDBJ databases">
        <title>Deep-cultivation of Planctomycetes and their phenomic and genomic characterization uncovers novel biology.</title>
        <authorList>
            <person name="Wiegand S."/>
            <person name="Jogler M."/>
            <person name="Boedeker C."/>
            <person name="Pinto D."/>
            <person name="Vollmers J."/>
            <person name="Rivas-Marin E."/>
            <person name="Kohn T."/>
            <person name="Peeters S.H."/>
            <person name="Heuer A."/>
            <person name="Rast P."/>
            <person name="Oberbeckmann S."/>
            <person name="Bunk B."/>
            <person name="Jeske O."/>
            <person name="Meyerdierks A."/>
            <person name="Storesund J.E."/>
            <person name="Kallscheuer N."/>
            <person name="Luecker S."/>
            <person name="Lage O.M."/>
            <person name="Pohl T."/>
            <person name="Merkel B.J."/>
            <person name="Hornburger P."/>
            <person name="Mueller R.-W."/>
            <person name="Bruemmer F."/>
            <person name="Labrenz M."/>
            <person name="Spormann A.M."/>
            <person name="Op den Camp H."/>
            <person name="Overmann J."/>
            <person name="Amann R."/>
            <person name="Jetten M.S.M."/>
            <person name="Mascher T."/>
            <person name="Medema M.H."/>
            <person name="Devos D.P."/>
            <person name="Kaster A.-K."/>
            <person name="Ovreas L."/>
            <person name="Rohde M."/>
            <person name="Galperin M.Y."/>
            <person name="Jogler C."/>
        </authorList>
    </citation>
    <scope>NUCLEOTIDE SEQUENCE [LARGE SCALE GENOMIC DNA]</scope>
    <source>
        <strain evidence="3 4">Pan265</strain>
    </source>
</reference>
<dbReference type="InterPro" id="IPR024078">
    <property type="entry name" value="LmbE-like_dom_sf"/>
</dbReference>
<evidence type="ECO:0000256" key="1">
    <source>
        <dbReference type="NCBIfam" id="TIGR00502"/>
    </source>
</evidence>
<dbReference type="NCBIfam" id="TIGR00502">
    <property type="entry name" value="nagB"/>
    <property type="match status" value="1"/>
</dbReference>
<feature type="domain" description="Glucosamine/galactosamine-6-phosphate isomerase" evidence="2">
    <location>
        <begin position="22"/>
        <end position="236"/>
    </location>
</feature>
<dbReference type="SUPFAM" id="SSF100950">
    <property type="entry name" value="NagB/RpiA/CoA transferase-like"/>
    <property type="match status" value="1"/>
</dbReference>
<dbReference type="Gene3D" id="3.40.50.1360">
    <property type="match status" value="1"/>
</dbReference>
<dbReference type="Pfam" id="PF02585">
    <property type="entry name" value="PIG-L"/>
    <property type="match status" value="1"/>
</dbReference>
<protein>
    <recommendedName>
        <fullName evidence="1">Glucosamine-6-phosphate deaminase</fullName>
        <ecNumber evidence="1">3.5.99.6</ecNumber>
    </recommendedName>
</protein>